<keyword evidence="3 7" id="KW-0812">Transmembrane</keyword>
<dbReference type="FunFam" id="1.20.1720.10:FF:000012">
    <property type="entry name" value="MFS toxin efflux pump (AflT)"/>
    <property type="match status" value="1"/>
</dbReference>
<feature type="transmembrane region" description="Helical" evidence="7">
    <location>
        <begin position="537"/>
        <end position="556"/>
    </location>
</feature>
<feature type="transmembrane region" description="Helical" evidence="7">
    <location>
        <begin position="194"/>
        <end position="214"/>
    </location>
</feature>
<keyword evidence="10" id="KW-1185">Reference proteome</keyword>
<feature type="transmembrane region" description="Helical" evidence="7">
    <location>
        <begin position="138"/>
        <end position="156"/>
    </location>
</feature>
<evidence type="ECO:0000259" key="8">
    <source>
        <dbReference type="PROSITE" id="PS50850"/>
    </source>
</evidence>
<feature type="transmembrane region" description="Helical" evidence="7">
    <location>
        <begin position="226"/>
        <end position="246"/>
    </location>
</feature>
<feature type="transmembrane region" description="Helical" evidence="7">
    <location>
        <begin position="69"/>
        <end position="96"/>
    </location>
</feature>
<sequence length="571" mass="60601">MTASLADSATQRPGSFSSDGTVQGDPDAAPSTSEKTSQPHRDSINSSKEEIESVQNAAEDRMLYPGPVAIFFIVIALILAIFLMALDMTIVATAIPAITDQFKSLDQVGWYGSAFFLTVASFQSTWGKGYKYFPLKSVFMFSIFVFELGSLVCAVAKNSTTLIVGRALAGAGASGLASGAYTIIAFSAPPHQRPAYTGILGATYGVASVIGPLLGGVFTDKVSWRWCFYINLPIGAASAFILAVFFKAPPAAAPSKATLREKILQMDLVGTSIILCAVVCYLLALQWGGVTKEWSDGSVVGTLVAFGVLVVLFVINEWWMGERALLQPRLFKNRNILVACIYVFFFAGPVFVLIYYLPIYFQSIKHVSAAQSGIRNLPFILTVSIFSVVSGGMITAFGQFSYLMIIGSVLVVIGSGLIYMLDIGTETGKWVGYQLVAGTGAGLGIQIPIIINQALVVPSDLASVSAITVFLQTIGGAFWVSAAQAGWVNELLKKLPQVAANVSPKLVIATGASELHKVFKPEDLDGVLVGYMDGLKVTFIVCIATGGVSFVASLFAQPRNIKEKVATGGAA</sequence>
<evidence type="ECO:0000256" key="6">
    <source>
        <dbReference type="SAM" id="MobiDB-lite"/>
    </source>
</evidence>
<feature type="transmembrane region" description="Helical" evidence="7">
    <location>
        <begin position="377"/>
        <end position="396"/>
    </location>
</feature>
<feature type="domain" description="Major facilitator superfamily (MFS) profile" evidence="8">
    <location>
        <begin position="73"/>
        <end position="571"/>
    </location>
</feature>
<organism evidence="9 10">
    <name type="scientific">Emydomyces testavorans</name>
    <dbReference type="NCBI Taxonomy" id="2070801"/>
    <lineage>
        <taxon>Eukaryota</taxon>
        <taxon>Fungi</taxon>
        <taxon>Dikarya</taxon>
        <taxon>Ascomycota</taxon>
        <taxon>Pezizomycotina</taxon>
        <taxon>Eurotiomycetes</taxon>
        <taxon>Eurotiomycetidae</taxon>
        <taxon>Onygenales</taxon>
        <taxon>Nannizziopsiaceae</taxon>
        <taxon>Emydomyces</taxon>
    </lineage>
</organism>
<evidence type="ECO:0000256" key="5">
    <source>
        <dbReference type="ARBA" id="ARBA00023136"/>
    </source>
</evidence>
<feature type="compositionally biased region" description="Basic and acidic residues" evidence="6">
    <location>
        <begin position="37"/>
        <end position="51"/>
    </location>
</feature>
<keyword evidence="2" id="KW-0813">Transport</keyword>
<keyword evidence="5 7" id="KW-0472">Membrane</keyword>
<proteinExistence type="predicted"/>
<evidence type="ECO:0000256" key="7">
    <source>
        <dbReference type="SAM" id="Phobius"/>
    </source>
</evidence>
<dbReference type="Proteomes" id="UP001219355">
    <property type="component" value="Chromosome 5"/>
</dbReference>
<dbReference type="Gene3D" id="1.20.1250.20">
    <property type="entry name" value="MFS general substrate transporter like domains"/>
    <property type="match status" value="1"/>
</dbReference>
<dbReference type="PROSITE" id="PS50850">
    <property type="entry name" value="MFS"/>
    <property type="match status" value="1"/>
</dbReference>
<dbReference type="CDD" id="cd17502">
    <property type="entry name" value="MFS_Azr1_MDR_like"/>
    <property type="match status" value="1"/>
</dbReference>
<dbReference type="EMBL" id="CP120631">
    <property type="protein sequence ID" value="WEW61666.1"/>
    <property type="molecule type" value="Genomic_DNA"/>
</dbReference>
<feature type="transmembrane region" description="Helical" evidence="7">
    <location>
        <begin position="433"/>
        <end position="451"/>
    </location>
</feature>
<protein>
    <recommendedName>
        <fullName evidence="8">Major facilitator superfamily (MFS) profile domain-containing protein</fullName>
    </recommendedName>
</protein>
<dbReference type="GO" id="GO:0005886">
    <property type="term" value="C:plasma membrane"/>
    <property type="evidence" value="ECO:0007669"/>
    <property type="project" value="TreeGrafter"/>
</dbReference>
<dbReference type="GO" id="GO:0022857">
    <property type="term" value="F:transmembrane transporter activity"/>
    <property type="evidence" value="ECO:0007669"/>
    <property type="project" value="InterPro"/>
</dbReference>
<evidence type="ECO:0000313" key="10">
    <source>
        <dbReference type="Proteomes" id="UP001219355"/>
    </source>
</evidence>
<dbReference type="InterPro" id="IPR036259">
    <property type="entry name" value="MFS_trans_sf"/>
</dbReference>
<dbReference type="InterPro" id="IPR011701">
    <property type="entry name" value="MFS"/>
</dbReference>
<accession>A0AAF0DMP8</accession>
<dbReference type="InterPro" id="IPR020846">
    <property type="entry name" value="MFS_dom"/>
</dbReference>
<feature type="transmembrane region" description="Helical" evidence="7">
    <location>
        <begin position="297"/>
        <end position="316"/>
    </location>
</feature>
<feature type="transmembrane region" description="Helical" evidence="7">
    <location>
        <begin position="108"/>
        <end position="126"/>
    </location>
</feature>
<keyword evidence="4 7" id="KW-1133">Transmembrane helix</keyword>
<dbReference type="SUPFAM" id="SSF103473">
    <property type="entry name" value="MFS general substrate transporter"/>
    <property type="match status" value="1"/>
</dbReference>
<evidence type="ECO:0000256" key="1">
    <source>
        <dbReference type="ARBA" id="ARBA00004141"/>
    </source>
</evidence>
<dbReference type="PANTHER" id="PTHR23501">
    <property type="entry name" value="MAJOR FACILITATOR SUPERFAMILY"/>
    <property type="match status" value="1"/>
</dbReference>
<evidence type="ECO:0000256" key="4">
    <source>
        <dbReference type="ARBA" id="ARBA00022989"/>
    </source>
</evidence>
<dbReference type="Pfam" id="PF07690">
    <property type="entry name" value="MFS_1"/>
    <property type="match status" value="1"/>
</dbReference>
<feature type="region of interest" description="Disordered" evidence="6">
    <location>
        <begin position="1"/>
        <end position="51"/>
    </location>
</feature>
<dbReference type="Gene3D" id="1.20.1720.10">
    <property type="entry name" value="Multidrug resistance protein D"/>
    <property type="match status" value="1"/>
</dbReference>
<feature type="compositionally biased region" description="Polar residues" evidence="6">
    <location>
        <begin position="1"/>
        <end position="21"/>
    </location>
</feature>
<dbReference type="PANTHER" id="PTHR23501:SF177">
    <property type="entry name" value="MAJOR FACILITATOR SUPERFAMILY (MFS) PROFILE DOMAIN-CONTAINING PROTEIN-RELATED"/>
    <property type="match status" value="1"/>
</dbReference>
<gene>
    <name evidence="9" type="ORF">PRK78_007158</name>
</gene>
<evidence type="ECO:0000313" key="9">
    <source>
        <dbReference type="EMBL" id="WEW61666.1"/>
    </source>
</evidence>
<name>A0AAF0DMP8_9EURO</name>
<evidence type="ECO:0000256" key="2">
    <source>
        <dbReference type="ARBA" id="ARBA00022448"/>
    </source>
</evidence>
<feature type="transmembrane region" description="Helical" evidence="7">
    <location>
        <begin position="402"/>
        <end position="421"/>
    </location>
</feature>
<dbReference type="AlphaFoldDB" id="A0AAF0DMP8"/>
<feature type="transmembrane region" description="Helical" evidence="7">
    <location>
        <begin position="168"/>
        <end position="188"/>
    </location>
</feature>
<feature type="transmembrane region" description="Helical" evidence="7">
    <location>
        <begin position="266"/>
        <end position="285"/>
    </location>
</feature>
<evidence type="ECO:0000256" key="3">
    <source>
        <dbReference type="ARBA" id="ARBA00022692"/>
    </source>
</evidence>
<comment type="subcellular location">
    <subcellularLocation>
        <location evidence="1">Membrane</location>
        <topology evidence="1">Multi-pass membrane protein</topology>
    </subcellularLocation>
</comment>
<dbReference type="FunFam" id="1.20.1250.20:FF:000196">
    <property type="entry name" value="MFS toxin efflux pump (AflT)"/>
    <property type="match status" value="1"/>
</dbReference>
<feature type="transmembrane region" description="Helical" evidence="7">
    <location>
        <begin position="336"/>
        <end position="357"/>
    </location>
</feature>
<reference evidence="9" key="1">
    <citation type="submission" date="2023-03" db="EMBL/GenBank/DDBJ databases">
        <title>Emydomyces testavorans Genome Sequence.</title>
        <authorList>
            <person name="Hoyer L."/>
        </authorList>
    </citation>
    <scope>NUCLEOTIDE SEQUENCE</scope>
    <source>
        <strain evidence="9">16-2883</strain>
    </source>
</reference>